<name>C1MMF8_MICPC</name>
<feature type="transmembrane region" description="Helical" evidence="2">
    <location>
        <begin position="66"/>
        <end position="85"/>
    </location>
</feature>
<dbReference type="RefSeq" id="XP_003056921.1">
    <property type="nucleotide sequence ID" value="XM_003056875.1"/>
</dbReference>
<feature type="transmembrane region" description="Helical" evidence="2">
    <location>
        <begin position="105"/>
        <end position="124"/>
    </location>
</feature>
<keyword evidence="4" id="KW-1185">Reference proteome</keyword>
<feature type="region of interest" description="Disordered" evidence="1">
    <location>
        <begin position="497"/>
        <end position="529"/>
    </location>
</feature>
<feature type="region of interest" description="Disordered" evidence="1">
    <location>
        <begin position="344"/>
        <end position="365"/>
    </location>
</feature>
<dbReference type="GeneID" id="9682360"/>
<gene>
    <name evidence="3" type="ORF">MICPUCDRAFT_56512</name>
</gene>
<feature type="region of interest" description="Disordered" evidence="1">
    <location>
        <begin position="395"/>
        <end position="461"/>
    </location>
</feature>
<dbReference type="Gene3D" id="1.20.120.1630">
    <property type="match status" value="1"/>
</dbReference>
<keyword evidence="2" id="KW-0812">Transmembrane</keyword>
<keyword evidence="2" id="KW-0472">Membrane</keyword>
<sequence length="529" mass="56654">MATATLCPPCATMMREMREKLAPAVAARFDAARHWAGYVVLAGTFYVLPCWLSIHPLAALWRRLGRVFTLAFHASLVVALVANGARPEYREETMRWGGGDLGPPSGFALGVAAALFALSSYLRLAWTREMDLLTTCGFRGELERGGREGRLRTSGVYAVVRHPRYAQILRGRGVRGFVWSKLNSFSARVAPSQDCISPRRPESQYCIRRPASSVICSSLASVPSPPLPPPTNTNHTTQRIGTASIALACNIAAVYAALCVQVAAFYLVARLEERELRLRFGDRHAAYVASTPSLIFPSLFGEMPSALVRKRAEDVRRAEADKNGFGGGGGMDETLFDVVGEEELEPPRAPTATRPSPRPKPTIPKPRAAAVVAPPMEITEVVEDAFVDGEHVADATAPRLAPSPPERETKKNAAAAKPPPPTPDAFEFCGEGSPVRAVKKEREEVAGAGAGDGDGDGDEGYADAANAAAAAAAAALTAADEKTVTLPDNNELYSAMTSVDSVGAAEDVEEEEAEEEEEDQFRVARVKRA</sequence>
<evidence type="ECO:0000256" key="2">
    <source>
        <dbReference type="SAM" id="Phobius"/>
    </source>
</evidence>
<evidence type="ECO:0000313" key="4">
    <source>
        <dbReference type="Proteomes" id="UP000001876"/>
    </source>
</evidence>
<evidence type="ECO:0000313" key="3">
    <source>
        <dbReference type="EMBL" id="EEH58566.1"/>
    </source>
</evidence>
<organism evidence="4">
    <name type="scientific">Micromonas pusilla (strain CCMP1545)</name>
    <name type="common">Picoplanktonic green alga</name>
    <dbReference type="NCBI Taxonomy" id="564608"/>
    <lineage>
        <taxon>Eukaryota</taxon>
        <taxon>Viridiplantae</taxon>
        <taxon>Chlorophyta</taxon>
        <taxon>Mamiellophyceae</taxon>
        <taxon>Mamiellales</taxon>
        <taxon>Mamiellaceae</taxon>
        <taxon>Micromonas</taxon>
    </lineage>
</organism>
<feature type="transmembrane region" description="Helical" evidence="2">
    <location>
        <begin position="245"/>
        <end position="269"/>
    </location>
</feature>
<evidence type="ECO:0000256" key="1">
    <source>
        <dbReference type="SAM" id="MobiDB-lite"/>
    </source>
</evidence>
<dbReference type="EMBL" id="GG663737">
    <property type="protein sequence ID" value="EEH58566.1"/>
    <property type="molecule type" value="Genomic_DNA"/>
</dbReference>
<proteinExistence type="predicted"/>
<accession>C1MMF8</accession>
<protein>
    <submittedName>
        <fullName evidence="3">Predicted protein</fullName>
    </submittedName>
</protein>
<feature type="compositionally biased region" description="Acidic residues" evidence="1">
    <location>
        <begin position="506"/>
        <end position="519"/>
    </location>
</feature>
<dbReference type="Proteomes" id="UP000001876">
    <property type="component" value="Unassembled WGS sequence"/>
</dbReference>
<keyword evidence="2" id="KW-1133">Transmembrane helix</keyword>
<feature type="transmembrane region" description="Helical" evidence="2">
    <location>
        <begin position="35"/>
        <end position="54"/>
    </location>
</feature>
<reference evidence="3 4" key="1">
    <citation type="journal article" date="2009" name="Science">
        <title>Green evolution and dynamic adaptations revealed by genomes of the marine picoeukaryotes Micromonas.</title>
        <authorList>
            <person name="Worden A.Z."/>
            <person name="Lee J.H."/>
            <person name="Mock T."/>
            <person name="Rouze P."/>
            <person name="Simmons M.P."/>
            <person name="Aerts A.L."/>
            <person name="Allen A.E."/>
            <person name="Cuvelier M.L."/>
            <person name="Derelle E."/>
            <person name="Everett M.V."/>
            <person name="Foulon E."/>
            <person name="Grimwood J."/>
            <person name="Gundlach H."/>
            <person name="Henrissat B."/>
            <person name="Napoli C."/>
            <person name="McDonald S.M."/>
            <person name="Parker M.S."/>
            <person name="Rombauts S."/>
            <person name="Salamov A."/>
            <person name="Von Dassow P."/>
            <person name="Badger J.H."/>
            <person name="Coutinho P.M."/>
            <person name="Demir E."/>
            <person name="Dubchak I."/>
            <person name="Gentemann C."/>
            <person name="Eikrem W."/>
            <person name="Gready J.E."/>
            <person name="John U."/>
            <person name="Lanier W."/>
            <person name="Lindquist E.A."/>
            <person name="Lucas S."/>
            <person name="Mayer K.F."/>
            <person name="Moreau H."/>
            <person name="Not F."/>
            <person name="Otillar R."/>
            <person name="Panaud O."/>
            <person name="Pangilinan J."/>
            <person name="Paulsen I."/>
            <person name="Piegu B."/>
            <person name="Poliakov A."/>
            <person name="Robbens S."/>
            <person name="Schmutz J."/>
            <person name="Toulza E."/>
            <person name="Wyss T."/>
            <person name="Zelensky A."/>
            <person name="Zhou K."/>
            <person name="Armbrust E.V."/>
            <person name="Bhattacharya D."/>
            <person name="Goodenough U.W."/>
            <person name="Van de Peer Y."/>
            <person name="Grigoriev I.V."/>
        </authorList>
    </citation>
    <scope>NUCLEOTIDE SEQUENCE [LARGE SCALE GENOMIC DNA]</scope>
    <source>
        <strain evidence="3 4">CCMP1545</strain>
    </source>
</reference>
<dbReference type="AlphaFoldDB" id="C1MMF8"/>
<dbReference type="KEGG" id="mpp:MICPUCDRAFT_56512"/>